<dbReference type="EC" id="2.7.6.1" evidence="5"/>
<dbReference type="RefSeq" id="WP_100755346.1">
    <property type="nucleotide sequence ID" value="NZ_CP033614.1"/>
</dbReference>
<organism evidence="5 8">
    <name type="scientific">Leptospira kmetyi</name>
    <dbReference type="NCBI Taxonomy" id="408139"/>
    <lineage>
        <taxon>Bacteria</taxon>
        <taxon>Pseudomonadati</taxon>
        <taxon>Spirochaetota</taxon>
        <taxon>Spirochaetia</taxon>
        <taxon>Leptospirales</taxon>
        <taxon>Leptospiraceae</taxon>
        <taxon>Leptospira</taxon>
    </lineage>
</organism>
<dbReference type="GO" id="GO:0006164">
    <property type="term" value="P:purine nucleotide biosynthetic process"/>
    <property type="evidence" value="ECO:0007669"/>
    <property type="project" value="TreeGrafter"/>
</dbReference>
<dbReference type="Gene3D" id="3.40.50.2020">
    <property type="match status" value="2"/>
</dbReference>
<evidence type="ECO:0000256" key="1">
    <source>
        <dbReference type="ARBA" id="ARBA00022727"/>
    </source>
</evidence>
<dbReference type="SUPFAM" id="SSF53271">
    <property type="entry name" value="PRTase-like"/>
    <property type="match status" value="2"/>
</dbReference>
<evidence type="ECO:0000313" key="8">
    <source>
        <dbReference type="Proteomes" id="UP000276407"/>
    </source>
</evidence>
<accession>A0A5F1XSQ5</accession>
<feature type="domain" description="Ribose-phosphate pyrophosphokinase N-terminal" evidence="4">
    <location>
        <begin position="5"/>
        <end position="115"/>
    </location>
</feature>
<dbReference type="GO" id="GO:0006015">
    <property type="term" value="P:5-phosphoribose 1-diphosphate biosynthetic process"/>
    <property type="evidence" value="ECO:0007669"/>
    <property type="project" value="TreeGrafter"/>
</dbReference>
<dbReference type="CDD" id="cd06223">
    <property type="entry name" value="PRTases_typeI"/>
    <property type="match status" value="1"/>
</dbReference>
<reference evidence="6 7" key="1">
    <citation type="submission" date="2017-07" db="EMBL/GenBank/DDBJ databases">
        <title>Leptospira spp. isolated from tropical soils.</title>
        <authorList>
            <person name="Thibeaux R."/>
            <person name="Iraola G."/>
            <person name="Ferres I."/>
            <person name="Bierque E."/>
            <person name="Girault D."/>
            <person name="Soupe-Gilbert M.-E."/>
            <person name="Picardeau M."/>
            <person name="Goarant C."/>
        </authorList>
    </citation>
    <scope>NUCLEOTIDE SEQUENCE [LARGE SCALE GENOMIC DNA]</scope>
    <source>
        <strain evidence="6 7">JW2-C-B1</strain>
    </source>
</reference>
<evidence type="ECO:0000259" key="3">
    <source>
        <dbReference type="Pfam" id="PF00156"/>
    </source>
</evidence>
<comment type="similarity">
    <text evidence="2">Belongs to the ribose-phosphate pyrophosphokinase family.</text>
</comment>
<dbReference type="PANTHER" id="PTHR10210">
    <property type="entry name" value="RIBOSE-PHOSPHATE DIPHOSPHOKINASE FAMILY MEMBER"/>
    <property type="match status" value="1"/>
</dbReference>
<dbReference type="Proteomes" id="UP000231919">
    <property type="component" value="Unassembled WGS sequence"/>
</dbReference>
<dbReference type="Pfam" id="PF13793">
    <property type="entry name" value="Pribosyltran_N"/>
    <property type="match status" value="1"/>
</dbReference>
<feature type="domain" description="Phosphoribosyltransferase" evidence="3">
    <location>
        <begin position="135"/>
        <end position="247"/>
    </location>
</feature>
<dbReference type="GO" id="GO:0004749">
    <property type="term" value="F:ribose phosphate diphosphokinase activity"/>
    <property type="evidence" value="ECO:0007669"/>
    <property type="project" value="UniProtKB-EC"/>
</dbReference>
<dbReference type="KEGG" id="lkm:EFP84_09015"/>
<dbReference type="EMBL" id="CP033614">
    <property type="protein sequence ID" value="AYV55635.1"/>
    <property type="molecule type" value="Genomic_DNA"/>
</dbReference>
<dbReference type="AlphaFoldDB" id="A0A5F1XSQ5"/>
<evidence type="ECO:0000259" key="4">
    <source>
        <dbReference type="Pfam" id="PF13793"/>
    </source>
</evidence>
<dbReference type="InterPro" id="IPR029099">
    <property type="entry name" value="Pribosyltran_N"/>
</dbReference>
<name>A0A5F1XSQ5_9LEPT</name>
<evidence type="ECO:0000256" key="2">
    <source>
        <dbReference type="RuleBase" id="RU004324"/>
    </source>
</evidence>
<gene>
    <name evidence="5" type="primary">prs</name>
    <name evidence="6" type="ORF">CH378_08765</name>
    <name evidence="5" type="ORF">EFP84_09015</name>
</gene>
<keyword evidence="5" id="KW-0808">Transferase</keyword>
<dbReference type="Pfam" id="PF00156">
    <property type="entry name" value="Pribosyltran"/>
    <property type="match status" value="1"/>
</dbReference>
<dbReference type="GO" id="GO:0005737">
    <property type="term" value="C:cytoplasm"/>
    <property type="evidence" value="ECO:0007669"/>
    <property type="project" value="TreeGrafter"/>
</dbReference>
<dbReference type="SMART" id="SM01400">
    <property type="entry name" value="Pribosyltran_N"/>
    <property type="match status" value="1"/>
</dbReference>
<dbReference type="GO" id="GO:0000287">
    <property type="term" value="F:magnesium ion binding"/>
    <property type="evidence" value="ECO:0007669"/>
    <property type="project" value="InterPro"/>
</dbReference>
<protein>
    <submittedName>
        <fullName evidence="6">Phosphoribosylpyrophosphate synthetase</fullName>
    </submittedName>
    <submittedName>
        <fullName evidence="5">Ribose-phosphate diphosphokinase</fullName>
        <ecNumber evidence="5">2.7.6.1</ecNumber>
    </submittedName>
</protein>
<evidence type="ECO:0000313" key="7">
    <source>
        <dbReference type="Proteomes" id="UP000231919"/>
    </source>
</evidence>
<proteinExistence type="inferred from homology"/>
<dbReference type="InterPro" id="IPR000836">
    <property type="entry name" value="PRTase_dom"/>
</dbReference>
<dbReference type="NCBIfam" id="TIGR01251">
    <property type="entry name" value="ribP_PPkin"/>
    <property type="match status" value="1"/>
</dbReference>
<evidence type="ECO:0000313" key="6">
    <source>
        <dbReference type="EMBL" id="PJZ30119.1"/>
    </source>
</evidence>
<dbReference type="InterPro" id="IPR005946">
    <property type="entry name" value="Rib-P_diPkinase"/>
</dbReference>
<dbReference type="Proteomes" id="UP000276407">
    <property type="component" value="Chromosome 1"/>
</dbReference>
<dbReference type="PANTHER" id="PTHR10210:SF41">
    <property type="entry name" value="RIBOSE-PHOSPHATE PYROPHOSPHOKINASE 1, CHLOROPLASTIC"/>
    <property type="match status" value="1"/>
</dbReference>
<evidence type="ECO:0000313" key="5">
    <source>
        <dbReference type="EMBL" id="AYV55635.1"/>
    </source>
</evidence>
<dbReference type="NCBIfam" id="NF005537">
    <property type="entry name" value="PRK07199.1"/>
    <property type="match status" value="1"/>
</dbReference>
<keyword evidence="7" id="KW-1185">Reference proteome</keyword>
<sequence length="291" mass="32615">MKKILFYFSENASLAKTVSEISGIPLGKAEFGKFPDGESKLRIDEELKDFEVYLLCSLDRPDSKIIPLIFFCETAKSLGAKKIHLISPYLCYMRQDKSFRTGEGVSAKYFASLISRYVDSIVTIDPHLHRIKRLEEVFSIPSKVLHATSLFAEYIRKNVSNPVLIGPDDESSQWVQEVAGISKSPYTVLEKNRKGDWDVEVSAPKMEEYLDRTPVLIDDIVSTGRTLIQTISHLKKLKLSDSICLCVHGIFSENSFQELSQSGVQTIVTTNTIAHSSNGIDVGKLIAENLF</sequence>
<dbReference type="GO" id="GO:0002189">
    <property type="term" value="C:ribose phosphate diphosphokinase complex"/>
    <property type="evidence" value="ECO:0007669"/>
    <property type="project" value="TreeGrafter"/>
</dbReference>
<reference evidence="5 8" key="2">
    <citation type="submission" date="2018-11" db="EMBL/GenBank/DDBJ databases">
        <title>Complete genome sequence of Leptospira kmetyi isolate LS 001/16 from soil sample associated with a leptospirosis patient in Kelantan.</title>
        <authorList>
            <person name="Muhammad Yusoff F."/>
            <person name="Muhammad Yusoff S."/>
            <person name="Ahmad M.N."/>
            <person name="Yusof N.Y."/>
            <person name="Aziah I."/>
        </authorList>
    </citation>
    <scope>NUCLEOTIDE SEQUENCE [LARGE SCALE GENOMIC DNA]</scope>
    <source>
        <strain evidence="5 8">LS 001/16</strain>
    </source>
</reference>
<dbReference type="EMBL" id="NPDP01000013">
    <property type="protein sequence ID" value="PJZ30119.1"/>
    <property type="molecule type" value="Genomic_DNA"/>
</dbReference>
<keyword evidence="1 2" id="KW-0545">Nucleotide biosynthesis</keyword>
<dbReference type="InterPro" id="IPR029057">
    <property type="entry name" value="PRTase-like"/>
</dbReference>
<dbReference type="FunFam" id="3.40.50.2020:FF:000014">
    <property type="entry name" value="Ribose-phosphate pyrophosphokinase 1"/>
    <property type="match status" value="1"/>
</dbReference>